<gene>
    <name evidence="1" type="ORF">NUTIK01_19040</name>
</gene>
<organism evidence="1 2">
    <name type="scientific">Novosphingobium pituita</name>
    <dbReference type="NCBI Taxonomy" id="3056842"/>
    <lineage>
        <taxon>Bacteria</taxon>
        <taxon>Pseudomonadati</taxon>
        <taxon>Pseudomonadota</taxon>
        <taxon>Alphaproteobacteria</taxon>
        <taxon>Sphingomonadales</taxon>
        <taxon>Sphingomonadaceae</taxon>
        <taxon>Novosphingobium</taxon>
    </lineage>
</organism>
<dbReference type="RefSeq" id="WP_317974839.1">
    <property type="nucleotide sequence ID" value="NZ_BTFW01000001.1"/>
</dbReference>
<evidence type="ECO:0000313" key="2">
    <source>
        <dbReference type="Proteomes" id="UP001187221"/>
    </source>
</evidence>
<dbReference type="Proteomes" id="UP001187221">
    <property type="component" value="Unassembled WGS sequence"/>
</dbReference>
<keyword evidence="2" id="KW-1185">Reference proteome</keyword>
<dbReference type="EMBL" id="BTFW01000001">
    <property type="protein sequence ID" value="GMM61127.1"/>
    <property type="molecule type" value="Genomic_DNA"/>
</dbReference>
<dbReference type="Gene3D" id="3.40.630.30">
    <property type="match status" value="1"/>
</dbReference>
<dbReference type="PANTHER" id="PTHR47017:SF1">
    <property type="entry name" value="ACYL-COA"/>
    <property type="match status" value="1"/>
</dbReference>
<dbReference type="Pfam" id="PF04339">
    <property type="entry name" value="FemAB_like"/>
    <property type="match status" value="1"/>
</dbReference>
<protein>
    <submittedName>
        <fullName evidence="1">GNAT family N-acetyltransferase</fullName>
    </submittedName>
</protein>
<comment type="caution">
    <text evidence="1">The sequence shown here is derived from an EMBL/GenBank/DDBJ whole genome shotgun (WGS) entry which is preliminary data.</text>
</comment>
<evidence type="ECO:0000313" key="1">
    <source>
        <dbReference type="EMBL" id="GMM61127.1"/>
    </source>
</evidence>
<name>A0ABQ6P7C8_9SPHN</name>
<reference evidence="1 2" key="1">
    <citation type="submission" date="2023-06" db="EMBL/GenBank/DDBJ databases">
        <title>Draft genome sequence of Novosphingobium sp. strain IK01.</title>
        <authorList>
            <person name="Hatamoto M."/>
            <person name="Ikarashi T."/>
            <person name="Yamaguchi T."/>
        </authorList>
    </citation>
    <scope>NUCLEOTIDE SEQUENCE [LARGE SCALE GENOMIC DNA]</scope>
    <source>
        <strain evidence="1 2">IK01</strain>
    </source>
</reference>
<sequence length="378" mass="41690">MTLVARVEQSVGGIAPEDWDRLAGHDNPFTTHAFLTALEESGSVGGGSGWIPLPVLIDDPEGRPAAALPAYLKQHSQGEYVFDQGWADAWERAGGDYYPKLQISVPFTPATGPRLLCGDHPELALPLLRAAEAVVDQNGLSSAHATFIAPGQVPVFEEAGWLLRNDLQFHWTNRGYGSFDDFLAALSSGRRKNLRKERAAAQAGVRIERLTGRAIRPEHWDAFWDFYQDTGARKWGRPYLTRAAFDLIGARMADRVLLVMAFDEAQQPVAGALNFIGADTLYGRYWGCLVDKPFLHFELCYYQAIDAAIELGLARVEAGAQGQHKLARGYEPVRTWSAHYIADHGFRRAVAEFLDRERAGIAQGQIELAGQAPYRKGG</sequence>
<dbReference type="SUPFAM" id="SSF55729">
    <property type="entry name" value="Acyl-CoA N-acyltransferases (Nat)"/>
    <property type="match status" value="1"/>
</dbReference>
<dbReference type="InterPro" id="IPR016181">
    <property type="entry name" value="Acyl_CoA_acyltransferase"/>
</dbReference>
<dbReference type="InterPro" id="IPR007434">
    <property type="entry name" value="FemAB-like"/>
</dbReference>
<dbReference type="PANTHER" id="PTHR47017">
    <property type="entry name" value="ACYL-COA"/>
    <property type="match status" value="1"/>
</dbReference>
<accession>A0ABQ6P7C8</accession>
<proteinExistence type="predicted"/>